<dbReference type="PANTHER" id="PTHR10000:SF8">
    <property type="entry name" value="HAD SUPERFAMILY HYDROLASE-LIKE, TYPE 3"/>
    <property type="match status" value="1"/>
</dbReference>
<dbReference type="SUPFAM" id="SSF56784">
    <property type="entry name" value="HAD-like"/>
    <property type="match status" value="1"/>
</dbReference>
<protein>
    <submittedName>
        <fullName evidence="1">Cof subfamily protein (Haloacid dehalogenase superfamily)</fullName>
    </submittedName>
</protein>
<sequence>MIKALATDLDGTLLNDNKISIHNQNALKELKENQNLLIISTGRPYNGVKPLIENYNLNVDYSILLNGALIMDSNGNVINHKFIPFSTVKKIINSLDSIYPEISIETGYTTYTLGSTAHNLPYGGKKIIHSLDEIKNENLSLISLCFENIKEHEIDLICSKINTEYRESCIAFRNTKYIDVVPIGCSKGNAVKFVCDKENVSSENIYTIGDSFNDVSMFKITQNSFTFTHCDDKLKYYVRYVVDSVSECITTHILEDVASELSLHNI</sequence>
<dbReference type="InterPro" id="IPR023214">
    <property type="entry name" value="HAD_sf"/>
</dbReference>
<accession>A0ABU0MXG5</accession>
<reference evidence="1 2" key="1">
    <citation type="submission" date="2023-07" db="EMBL/GenBank/DDBJ databases">
        <title>Genomic Encyclopedia of Type Strains, Phase IV (KMG-IV): sequencing the most valuable type-strain genomes for metagenomic binning, comparative biology and taxonomic classification.</title>
        <authorList>
            <person name="Goeker M."/>
        </authorList>
    </citation>
    <scope>NUCLEOTIDE SEQUENCE [LARGE SCALE GENOMIC DNA]</scope>
    <source>
        <strain evidence="1 2">DSM 15049</strain>
    </source>
</reference>
<dbReference type="InterPro" id="IPR006379">
    <property type="entry name" value="HAD-SF_hydro_IIB"/>
</dbReference>
<organism evidence="1 2">
    <name type="scientific">Paraclostridium ghonii</name>
    <dbReference type="NCBI Taxonomy" id="29358"/>
    <lineage>
        <taxon>Bacteria</taxon>
        <taxon>Bacillati</taxon>
        <taxon>Bacillota</taxon>
        <taxon>Clostridia</taxon>
        <taxon>Peptostreptococcales</taxon>
        <taxon>Peptostreptococcaceae</taxon>
        <taxon>Paraclostridium</taxon>
    </lineage>
</organism>
<dbReference type="Gene3D" id="3.40.50.1000">
    <property type="entry name" value="HAD superfamily/HAD-like"/>
    <property type="match status" value="1"/>
</dbReference>
<comment type="caution">
    <text evidence="1">The sequence shown here is derived from an EMBL/GenBank/DDBJ whole genome shotgun (WGS) entry which is preliminary data.</text>
</comment>
<gene>
    <name evidence="1" type="ORF">QOZ92_000711</name>
</gene>
<dbReference type="EMBL" id="JAUSWG010000002">
    <property type="protein sequence ID" value="MDQ0555598.1"/>
    <property type="molecule type" value="Genomic_DNA"/>
</dbReference>
<dbReference type="Pfam" id="PF08282">
    <property type="entry name" value="Hydrolase_3"/>
    <property type="match status" value="1"/>
</dbReference>
<evidence type="ECO:0000313" key="2">
    <source>
        <dbReference type="Proteomes" id="UP001232584"/>
    </source>
</evidence>
<dbReference type="InterPro" id="IPR000150">
    <property type="entry name" value="Cof"/>
</dbReference>
<dbReference type="NCBIfam" id="TIGR01484">
    <property type="entry name" value="HAD-SF-IIB"/>
    <property type="match status" value="1"/>
</dbReference>
<dbReference type="PANTHER" id="PTHR10000">
    <property type="entry name" value="PHOSPHOSERINE PHOSPHATASE"/>
    <property type="match status" value="1"/>
</dbReference>
<dbReference type="Gene3D" id="3.30.1240.10">
    <property type="match status" value="1"/>
</dbReference>
<dbReference type="InterPro" id="IPR036412">
    <property type="entry name" value="HAD-like_sf"/>
</dbReference>
<dbReference type="PROSITE" id="PS01228">
    <property type="entry name" value="COF_1"/>
    <property type="match status" value="1"/>
</dbReference>
<evidence type="ECO:0000313" key="1">
    <source>
        <dbReference type="EMBL" id="MDQ0555598.1"/>
    </source>
</evidence>
<name>A0ABU0MXG5_9FIRM</name>
<dbReference type="Proteomes" id="UP001232584">
    <property type="component" value="Unassembled WGS sequence"/>
</dbReference>
<keyword evidence="2" id="KW-1185">Reference proteome</keyword>
<proteinExistence type="predicted"/>
<dbReference type="RefSeq" id="WP_307503090.1">
    <property type="nucleotide sequence ID" value="NZ_BAAACE010000029.1"/>
</dbReference>
<dbReference type="NCBIfam" id="TIGR00099">
    <property type="entry name" value="Cof-subfamily"/>
    <property type="match status" value="1"/>
</dbReference>